<keyword evidence="5" id="KW-1185">Reference proteome</keyword>
<dbReference type="EMBL" id="JAJNEC010000005">
    <property type="protein sequence ID" value="MCD2423565.1"/>
    <property type="molecule type" value="Genomic_DNA"/>
</dbReference>
<evidence type="ECO:0000259" key="3">
    <source>
        <dbReference type="PROSITE" id="PS51677"/>
    </source>
</evidence>
<dbReference type="PROSITE" id="PS51677">
    <property type="entry name" value="NODB"/>
    <property type="match status" value="1"/>
</dbReference>
<dbReference type="SUPFAM" id="SSF88713">
    <property type="entry name" value="Glycoside hydrolase/deacetylase"/>
    <property type="match status" value="1"/>
</dbReference>
<gene>
    <name evidence="4" type="ORF">LQ567_12380</name>
</gene>
<dbReference type="RefSeq" id="WP_231004826.1">
    <property type="nucleotide sequence ID" value="NZ_JAJNEC010000005.1"/>
</dbReference>
<dbReference type="CDD" id="cd10917">
    <property type="entry name" value="CE4_NodB_like_6s_7s"/>
    <property type="match status" value="1"/>
</dbReference>
<feature type="domain" description="NodB homology" evidence="3">
    <location>
        <begin position="18"/>
        <end position="197"/>
    </location>
</feature>
<proteinExistence type="predicted"/>
<evidence type="ECO:0000256" key="1">
    <source>
        <dbReference type="ARBA" id="ARBA00022723"/>
    </source>
</evidence>
<evidence type="ECO:0000313" key="5">
    <source>
        <dbReference type="Proteomes" id="UP001199816"/>
    </source>
</evidence>
<organism evidence="4 5">
    <name type="scientific">Niabella pedocola</name>
    <dbReference type="NCBI Taxonomy" id="1752077"/>
    <lineage>
        <taxon>Bacteria</taxon>
        <taxon>Pseudomonadati</taxon>
        <taxon>Bacteroidota</taxon>
        <taxon>Chitinophagia</taxon>
        <taxon>Chitinophagales</taxon>
        <taxon>Chitinophagaceae</taxon>
        <taxon>Niabella</taxon>
    </lineage>
</organism>
<sequence>MLKKLYSRYLWDLPATEKKIFLTFDDGPHPVATPFVLEQLRYWNAKATFFCVGKNVIAENGLFRTLQNEGHRIGNHTHNHLNGWKTDTSAYLSNVLQAAGHIDSELFRPPYGRIKKEQGRLLQKGTLGRTFRVIMWDVLSGDFDRSLAPEKCLDHVLKHTRNGSIVVFHDSEKAFKNLSFALPRMLEYFSGKGFSFEALPEKLW</sequence>
<keyword evidence="2" id="KW-0378">Hydrolase</keyword>
<dbReference type="InterPro" id="IPR050248">
    <property type="entry name" value="Polysacc_deacetylase_ArnD"/>
</dbReference>
<dbReference type="InterPro" id="IPR011330">
    <property type="entry name" value="Glyco_hydro/deAcase_b/a-brl"/>
</dbReference>
<comment type="caution">
    <text evidence="4">The sequence shown here is derived from an EMBL/GenBank/DDBJ whole genome shotgun (WGS) entry which is preliminary data.</text>
</comment>
<evidence type="ECO:0000313" key="4">
    <source>
        <dbReference type="EMBL" id="MCD2423565.1"/>
    </source>
</evidence>
<accession>A0ABS8PRS5</accession>
<dbReference type="Gene3D" id="3.20.20.370">
    <property type="entry name" value="Glycoside hydrolase/deacetylase"/>
    <property type="match status" value="1"/>
</dbReference>
<dbReference type="Pfam" id="PF01522">
    <property type="entry name" value="Polysacc_deac_1"/>
    <property type="match status" value="1"/>
</dbReference>
<evidence type="ECO:0000256" key="2">
    <source>
        <dbReference type="ARBA" id="ARBA00022801"/>
    </source>
</evidence>
<protein>
    <submittedName>
        <fullName evidence="4">Polysaccharide deacetylase family protein</fullName>
    </submittedName>
</protein>
<keyword evidence="1" id="KW-0479">Metal-binding</keyword>
<dbReference type="PANTHER" id="PTHR10587">
    <property type="entry name" value="GLYCOSYL TRANSFERASE-RELATED"/>
    <property type="match status" value="1"/>
</dbReference>
<dbReference type="PANTHER" id="PTHR10587:SF133">
    <property type="entry name" value="CHITIN DEACETYLASE 1-RELATED"/>
    <property type="match status" value="1"/>
</dbReference>
<dbReference type="InterPro" id="IPR002509">
    <property type="entry name" value="NODB_dom"/>
</dbReference>
<reference evidence="4 5" key="1">
    <citation type="submission" date="2021-11" db="EMBL/GenBank/DDBJ databases">
        <title>Genomic of Niabella pedocola.</title>
        <authorList>
            <person name="Wu T."/>
        </authorList>
    </citation>
    <scope>NUCLEOTIDE SEQUENCE [LARGE SCALE GENOMIC DNA]</scope>
    <source>
        <strain evidence="4 5">JCM 31011</strain>
    </source>
</reference>
<name>A0ABS8PRS5_9BACT</name>
<dbReference type="Proteomes" id="UP001199816">
    <property type="component" value="Unassembled WGS sequence"/>
</dbReference>